<keyword evidence="2" id="KW-1185">Reference proteome</keyword>
<protein>
    <recommendedName>
        <fullName evidence="3">Transposase</fullName>
    </recommendedName>
</protein>
<name>A0ABV9V3J4_STRAZ</name>
<proteinExistence type="predicted"/>
<reference evidence="2" key="1">
    <citation type="journal article" date="2019" name="Int. J. Syst. Evol. Microbiol.">
        <title>The Global Catalogue of Microorganisms (GCM) 10K type strain sequencing project: providing services to taxonomists for standard genome sequencing and annotation.</title>
        <authorList>
            <consortium name="The Broad Institute Genomics Platform"/>
            <consortium name="The Broad Institute Genome Sequencing Center for Infectious Disease"/>
            <person name="Wu L."/>
            <person name="Ma J."/>
        </authorList>
    </citation>
    <scope>NUCLEOTIDE SEQUENCE [LARGE SCALE GENOMIC DNA]</scope>
    <source>
        <strain evidence="2">ICMP 257</strain>
    </source>
</reference>
<evidence type="ECO:0008006" key="3">
    <source>
        <dbReference type="Google" id="ProtNLM"/>
    </source>
</evidence>
<gene>
    <name evidence="1" type="ORF">ACFPL4_08990</name>
</gene>
<dbReference type="Proteomes" id="UP001595908">
    <property type="component" value="Unassembled WGS sequence"/>
</dbReference>
<dbReference type="GeneID" id="31233408"/>
<dbReference type="EMBL" id="JBHSJE010000002">
    <property type="protein sequence ID" value="MFC4978505.1"/>
    <property type="molecule type" value="Genomic_DNA"/>
</dbReference>
<organism evidence="1 2">
    <name type="scientific">Streptomyces atroolivaceus</name>
    <dbReference type="NCBI Taxonomy" id="66869"/>
    <lineage>
        <taxon>Bacteria</taxon>
        <taxon>Bacillati</taxon>
        <taxon>Actinomycetota</taxon>
        <taxon>Actinomycetes</taxon>
        <taxon>Kitasatosporales</taxon>
        <taxon>Streptomycetaceae</taxon>
        <taxon>Streptomyces</taxon>
    </lineage>
</organism>
<sequence>MADLSFYISPLSEEIREEGRVQGRAESILLLLGARGIDVPDATREKITACGDPEQLRQWLRAAAHVTSAEEIFREETSASG</sequence>
<evidence type="ECO:0000313" key="1">
    <source>
        <dbReference type="EMBL" id="MFC4978505.1"/>
    </source>
</evidence>
<accession>A0ABV9V3J4</accession>
<dbReference type="RefSeq" id="WP_033299897.1">
    <property type="nucleotide sequence ID" value="NZ_JBHSJE010000002.1"/>
</dbReference>
<evidence type="ECO:0000313" key="2">
    <source>
        <dbReference type="Proteomes" id="UP001595908"/>
    </source>
</evidence>
<comment type="caution">
    <text evidence="1">The sequence shown here is derived from an EMBL/GenBank/DDBJ whole genome shotgun (WGS) entry which is preliminary data.</text>
</comment>